<dbReference type="EMBL" id="JACVVK020000559">
    <property type="protein sequence ID" value="KAK7466040.1"/>
    <property type="molecule type" value="Genomic_DNA"/>
</dbReference>
<reference evidence="2 3" key="1">
    <citation type="journal article" date="2023" name="Sci. Data">
        <title>Genome assembly of the Korean intertidal mud-creeper Batillaria attramentaria.</title>
        <authorList>
            <person name="Patra A.K."/>
            <person name="Ho P.T."/>
            <person name="Jun S."/>
            <person name="Lee S.J."/>
            <person name="Kim Y."/>
            <person name="Won Y.J."/>
        </authorList>
    </citation>
    <scope>NUCLEOTIDE SEQUENCE [LARGE SCALE GENOMIC DNA]</scope>
    <source>
        <strain evidence="2">Wonlab-2016</strain>
    </source>
</reference>
<name>A0ABD0J8R9_9CAEN</name>
<feature type="non-terminal residue" evidence="2">
    <location>
        <position position="1"/>
    </location>
</feature>
<evidence type="ECO:0000313" key="2">
    <source>
        <dbReference type="EMBL" id="KAK7466040.1"/>
    </source>
</evidence>
<protein>
    <submittedName>
        <fullName evidence="2">Uncharacterized protein</fullName>
    </submittedName>
</protein>
<feature type="compositionally biased region" description="Polar residues" evidence="1">
    <location>
        <begin position="84"/>
        <end position="101"/>
    </location>
</feature>
<feature type="non-terminal residue" evidence="2">
    <location>
        <position position="210"/>
    </location>
</feature>
<feature type="region of interest" description="Disordered" evidence="1">
    <location>
        <begin position="137"/>
        <end position="157"/>
    </location>
</feature>
<sequence>GRNCRLLPESNGSWTDELSVVGLDGDSVDFGSIVVQADQALMTAQCPADQNSDNVGQLSYADQSAWLDDSLEATKRARTTTATSQQPEHVQPSVTSVRQDLTSVTSRYPEEGRWEDIDSAASVTRLVRFKLNFGPEQQASGTESVETEEGAVTTDSECQIHSQTARYGWTNGGMAKWGMGHAVGTLAQSTGKNQTAKTLRGLRLIFLAVM</sequence>
<accession>A0ABD0J8R9</accession>
<gene>
    <name evidence="2" type="ORF">BaRGS_00037410</name>
</gene>
<keyword evidence="3" id="KW-1185">Reference proteome</keyword>
<dbReference type="AlphaFoldDB" id="A0ABD0J8R9"/>
<evidence type="ECO:0000313" key="3">
    <source>
        <dbReference type="Proteomes" id="UP001519460"/>
    </source>
</evidence>
<organism evidence="2 3">
    <name type="scientific">Batillaria attramentaria</name>
    <dbReference type="NCBI Taxonomy" id="370345"/>
    <lineage>
        <taxon>Eukaryota</taxon>
        <taxon>Metazoa</taxon>
        <taxon>Spiralia</taxon>
        <taxon>Lophotrochozoa</taxon>
        <taxon>Mollusca</taxon>
        <taxon>Gastropoda</taxon>
        <taxon>Caenogastropoda</taxon>
        <taxon>Sorbeoconcha</taxon>
        <taxon>Cerithioidea</taxon>
        <taxon>Batillariidae</taxon>
        <taxon>Batillaria</taxon>
    </lineage>
</organism>
<comment type="caution">
    <text evidence="2">The sequence shown here is derived from an EMBL/GenBank/DDBJ whole genome shotgun (WGS) entry which is preliminary data.</text>
</comment>
<proteinExistence type="predicted"/>
<feature type="region of interest" description="Disordered" evidence="1">
    <location>
        <begin position="78"/>
        <end position="101"/>
    </location>
</feature>
<dbReference type="Proteomes" id="UP001519460">
    <property type="component" value="Unassembled WGS sequence"/>
</dbReference>
<evidence type="ECO:0000256" key="1">
    <source>
        <dbReference type="SAM" id="MobiDB-lite"/>
    </source>
</evidence>